<evidence type="ECO:0000256" key="1">
    <source>
        <dbReference type="ARBA" id="ARBA00004371"/>
    </source>
</evidence>
<dbReference type="SUPFAM" id="SSF54695">
    <property type="entry name" value="POZ domain"/>
    <property type="match status" value="1"/>
</dbReference>
<keyword evidence="3" id="KW-0597">Phosphoprotein</keyword>
<dbReference type="Pfam" id="PF02214">
    <property type="entry name" value="BTB_2"/>
    <property type="match status" value="1"/>
</dbReference>
<dbReference type="PANTHER" id="PTHR15859:SF5">
    <property type="entry name" value="SH3KBP1-BINDING PROTEIN 1"/>
    <property type="match status" value="1"/>
</dbReference>
<dbReference type="CDD" id="cd18393">
    <property type="entry name" value="BTB_POZ_SHKBP1"/>
    <property type="match status" value="1"/>
</dbReference>
<dbReference type="SMART" id="SM00225">
    <property type="entry name" value="BTB"/>
    <property type="match status" value="1"/>
</dbReference>
<dbReference type="FunFam" id="3.30.710.10:FF:000038">
    <property type="entry name" value="BTB/POZ domain-containing protein KCTD3 isoform X1"/>
    <property type="match status" value="1"/>
</dbReference>
<keyword evidence="6" id="KW-0007">Acetylation</keyword>
<evidence type="ECO:0000256" key="6">
    <source>
        <dbReference type="ARBA" id="ARBA00022990"/>
    </source>
</evidence>
<evidence type="ECO:0000256" key="4">
    <source>
        <dbReference type="ARBA" id="ARBA00022574"/>
    </source>
</evidence>
<feature type="region of interest" description="Disordered" evidence="11">
    <location>
        <begin position="702"/>
        <end position="844"/>
    </location>
</feature>
<evidence type="ECO:0000256" key="5">
    <source>
        <dbReference type="ARBA" id="ARBA00022737"/>
    </source>
</evidence>
<dbReference type="AlphaFoldDB" id="A0A6I8P6T6"/>
<dbReference type="FunCoup" id="A0A6I8P6T6">
    <property type="interactions" value="730"/>
</dbReference>
<dbReference type="InterPro" id="IPR015943">
    <property type="entry name" value="WD40/YVTN_repeat-like_dom_sf"/>
</dbReference>
<evidence type="ECO:0000313" key="14">
    <source>
        <dbReference type="Proteomes" id="UP000002279"/>
    </source>
</evidence>
<evidence type="ECO:0000256" key="7">
    <source>
        <dbReference type="ARBA" id="ARBA00023228"/>
    </source>
</evidence>
<dbReference type="Gene3D" id="3.30.710.10">
    <property type="entry name" value="Potassium Channel Kv1.1, Chain A"/>
    <property type="match status" value="1"/>
</dbReference>
<keyword evidence="7" id="KW-0458">Lysosome</keyword>
<dbReference type="FunFam" id="2.130.10.10:FF:000439">
    <property type="entry name" value="SH3KBP1 binding protein 1"/>
    <property type="match status" value="1"/>
</dbReference>
<dbReference type="Gene3D" id="2.130.10.10">
    <property type="entry name" value="YVTN repeat-like/Quinoprotein amine dehydrogenase"/>
    <property type="match status" value="2"/>
</dbReference>
<evidence type="ECO:0000256" key="2">
    <source>
        <dbReference type="ARBA" id="ARBA00009572"/>
    </source>
</evidence>
<dbReference type="PANTHER" id="PTHR15859">
    <property type="entry name" value="SETA BINDING PROTEIN 1"/>
    <property type="match status" value="1"/>
</dbReference>
<dbReference type="InParanoid" id="A0A6I8P6T6"/>
<name>A0A6I8P6T6_ORNAN</name>
<dbReference type="SMART" id="SM00320">
    <property type="entry name" value="WD40"/>
    <property type="match status" value="3"/>
</dbReference>
<dbReference type="GO" id="GO:0042802">
    <property type="term" value="F:identical protein binding"/>
    <property type="evidence" value="ECO:0007669"/>
    <property type="project" value="Ensembl"/>
</dbReference>
<dbReference type="InterPro" id="IPR047876">
    <property type="entry name" value="SHKBP1/KCTD3"/>
</dbReference>
<feature type="region of interest" description="Disordered" evidence="11">
    <location>
        <begin position="159"/>
        <end position="178"/>
    </location>
</feature>
<dbReference type="SUPFAM" id="SSF50978">
    <property type="entry name" value="WD40 repeat-like"/>
    <property type="match status" value="1"/>
</dbReference>
<evidence type="ECO:0000256" key="3">
    <source>
        <dbReference type="ARBA" id="ARBA00022553"/>
    </source>
</evidence>
<keyword evidence="4" id="KW-0853">WD repeat</keyword>
<dbReference type="OMA" id="FRTERLH"/>
<dbReference type="InterPro" id="IPR001680">
    <property type="entry name" value="WD40_rpt"/>
</dbReference>
<dbReference type="GeneTree" id="ENSGT00940000153881"/>
<organism evidence="13 14">
    <name type="scientific">Ornithorhynchus anatinus</name>
    <name type="common">Duckbill platypus</name>
    <dbReference type="NCBI Taxonomy" id="9258"/>
    <lineage>
        <taxon>Eukaryota</taxon>
        <taxon>Metazoa</taxon>
        <taxon>Chordata</taxon>
        <taxon>Craniata</taxon>
        <taxon>Vertebrata</taxon>
        <taxon>Euteleostomi</taxon>
        <taxon>Mammalia</taxon>
        <taxon>Monotremata</taxon>
        <taxon>Ornithorhynchidae</taxon>
        <taxon>Ornithorhynchus</taxon>
    </lineage>
</organism>
<evidence type="ECO:0000256" key="10">
    <source>
        <dbReference type="ARBA" id="ARBA00067194"/>
    </source>
</evidence>
<dbReference type="InterPro" id="IPR036322">
    <property type="entry name" value="WD40_repeat_dom_sf"/>
</dbReference>
<dbReference type="InterPro" id="IPR047825">
    <property type="entry name" value="SHKBP1_KCTD3_BTB_POZ"/>
</dbReference>
<feature type="compositionally biased region" description="Pro residues" evidence="11">
    <location>
        <begin position="751"/>
        <end position="763"/>
    </location>
</feature>
<evidence type="ECO:0000256" key="11">
    <source>
        <dbReference type="SAM" id="MobiDB-lite"/>
    </source>
</evidence>
<keyword evidence="14" id="KW-1185">Reference proteome</keyword>
<reference evidence="13 14" key="1">
    <citation type="journal article" date="2008" name="Nature">
        <title>Genome analysis of the platypus reveals unique signatures of evolution.</title>
        <authorList>
            <person name="Warren W.C."/>
            <person name="Hillier L.W."/>
            <person name="Marshall Graves J.A."/>
            <person name="Birney E."/>
            <person name="Ponting C.P."/>
            <person name="Grutzner F."/>
            <person name="Belov K."/>
            <person name="Miller W."/>
            <person name="Clarke L."/>
            <person name="Chinwalla A.T."/>
            <person name="Yang S.P."/>
            <person name="Heger A."/>
            <person name="Locke D.P."/>
            <person name="Miethke P."/>
            <person name="Waters P.D."/>
            <person name="Veyrunes F."/>
            <person name="Fulton L."/>
            <person name="Fulton B."/>
            <person name="Graves T."/>
            <person name="Wallis J."/>
            <person name="Puente X.S."/>
            <person name="Lopez-Otin C."/>
            <person name="Ordonez G.R."/>
            <person name="Eichler E.E."/>
            <person name="Chen L."/>
            <person name="Cheng Z."/>
            <person name="Deakin J.E."/>
            <person name="Alsop A."/>
            <person name="Thompson K."/>
            <person name="Kirby P."/>
            <person name="Papenfuss A.T."/>
            <person name="Wakefield M.J."/>
            <person name="Olender T."/>
            <person name="Lancet D."/>
            <person name="Huttley G.A."/>
            <person name="Smit A.F."/>
            <person name="Pask A."/>
            <person name="Temple-Smith P."/>
            <person name="Batzer M.A."/>
            <person name="Walker J.A."/>
            <person name="Konkel M.K."/>
            <person name="Harris R.S."/>
            <person name="Whittington C.M."/>
            <person name="Wong E.S."/>
            <person name="Gemmell N.J."/>
            <person name="Buschiazzo E."/>
            <person name="Vargas Jentzsch I.M."/>
            <person name="Merkel A."/>
            <person name="Schmitz J."/>
            <person name="Zemann A."/>
            <person name="Churakov G."/>
            <person name="Kriegs J.O."/>
            <person name="Brosius J."/>
            <person name="Murchison E.P."/>
            <person name="Sachidanandam R."/>
            <person name="Smith C."/>
            <person name="Hannon G.J."/>
            <person name="Tsend-Ayush E."/>
            <person name="McMillan D."/>
            <person name="Attenborough R."/>
            <person name="Rens W."/>
            <person name="Ferguson-Smith M."/>
            <person name="Lefevre C.M."/>
            <person name="Sharp J.A."/>
            <person name="Nicholas K.R."/>
            <person name="Ray D.A."/>
            <person name="Kube M."/>
            <person name="Reinhardt R."/>
            <person name="Pringle T.H."/>
            <person name="Taylor J."/>
            <person name="Jones R.C."/>
            <person name="Nixon B."/>
            <person name="Dacheux J.L."/>
            <person name="Niwa H."/>
            <person name="Sekita Y."/>
            <person name="Huang X."/>
            <person name="Stark A."/>
            <person name="Kheradpour P."/>
            <person name="Kellis M."/>
            <person name="Flicek P."/>
            <person name="Chen Y."/>
            <person name="Webber C."/>
            <person name="Hardison R."/>
            <person name="Nelson J."/>
            <person name="Hallsworth-Pepin K."/>
            <person name="Delehaunty K."/>
            <person name="Markovic C."/>
            <person name="Minx P."/>
            <person name="Feng Y."/>
            <person name="Kremitzki C."/>
            <person name="Mitreva M."/>
            <person name="Glasscock J."/>
            <person name="Wylie T."/>
            <person name="Wohldmann P."/>
            <person name="Thiru P."/>
            <person name="Nhan M.N."/>
            <person name="Pohl C.S."/>
            <person name="Smith S.M."/>
            <person name="Hou S."/>
            <person name="Nefedov M."/>
            <person name="de Jong P.J."/>
            <person name="Renfree M.B."/>
            <person name="Mardis E.R."/>
            <person name="Wilson R.K."/>
        </authorList>
    </citation>
    <scope>NUCLEOTIDE SEQUENCE [LARGE SCALE GENOMIC DNA]</scope>
    <source>
        <strain evidence="13 14">Glennie</strain>
    </source>
</reference>
<reference evidence="13" key="3">
    <citation type="submission" date="2025-09" db="UniProtKB">
        <authorList>
            <consortium name="Ensembl"/>
        </authorList>
    </citation>
    <scope>IDENTIFICATION</scope>
    <source>
        <strain evidence="13">Glennie</strain>
    </source>
</reference>
<dbReference type="InterPro" id="IPR000210">
    <property type="entry name" value="BTB/POZ_dom"/>
</dbReference>
<dbReference type="GO" id="GO:0051260">
    <property type="term" value="P:protein homooligomerization"/>
    <property type="evidence" value="ECO:0007669"/>
    <property type="project" value="InterPro"/>
</dbReference>
<evidence type="ECO:0000256" key="8">
    <source>
        <dbReference type="ARBA" id="ARBA00055718"/>
    </source>
</evidence>
<evidence type="ECO:0000313" key="13">
    <source>
        <dbReference type="Ensembl" id="ENSOANP00000048101.1"/>
    </source>
</evidence>
<sequence length="844" mass="90732">MNTKCQHYYYYYYILGILSASQAALCLPPPSPAQPVFILPCPRFSTSRQTLTWIPDSFFSSLLSGRISTLKDETGAIFIDRDPTVFAPILNFLRTKELDPRGVKSSLLLHEAQFYGITPLVRRLQLREELDRSPCGNVLFSGYLPAPVFPAKRRNRHSLAGPQLAGGRPAPVRRSNTMPPNLGNAGLLGRLLEDKAPGFPTGGAGEPGMVRLVCGHHNWIAVAYTQFLVCYRLKETSGWQLVFSSPRLDWPIERLALTARVPGGALGDHDKMVAAAAGNEILLWALQANGSGSEIGVFQLGVPVEALFFVGNQLIATSHTGCIGVWNAVTKHWQVQDVQPITSYDAAGSFLLLGCDNGAIYYVDVQKFPLRMKDNDLLVTELYRDPGEDGITALSVYLTPKTSDSGNWIEIAYGTSSGGVRVIVQHPETVGSGPQLFQTFAVHRSPVTKIMLSEKHLISVCADNNHVRTWSVTRFRGMISTQPGSTPLASFKILALEAADGLGGCSAGNDIGPYGERDDQQVFVQKVVPNASQLFVRLSSTGQRICAVSSVDDSPTTAFTVHECEGSSRLGSRPRRYLLTGQANGSLAMWDLTTAMETLGRQPAEGLTEEELLRQLEQCELALSRSPAPSPAPAWSPLPSPSPRASLCRYGGRVGRKGWVAPGAVGRIRDCAGVQFCSLTTVRLPSFPPVLPLQHPVSGQRRILRWPPRRPNCTSPKLGSPGPHTAPPAPAAGRQLRRTVPRAGAGSRVPRPSPSPHACPQAPPTLQGSPLPPEAPAQRDFVLTPASSPYPTRGAFRRSPSHLTAGGVGRHVPPTSPGVRTGSPSSLHGADTVTGPTIPAAKAS</sequence>
<keyword evidence="5" id="KW-0677">Repeat</keyword>
<dbReference type="GO" id="GO:0045742">
    <property type="term" value="P:positive regulation of epidermal growth factor receptor signaling pathway"/>
    <property type="evidence" value="ECO:0000318"/>
    <property type="project" value="GO_Central"/>
</dbReference>
<dbReference type="GO" id="GO:0005764">
    <property type="term" value="C:lysosome"/>
    <property type="evidence" value="ECO:0007669"/>
    <property type="project" value="UniProtKB-SubCell"/>
</dbReference>
<reference evidence="13" key="2">
    <citation type="submission" date="2025-08" db="UniProtKB">
        <authorList>
            <consortium name="Ensembl"/>
        </authorList>
    </citation>
    <scope>IDENTIFICATION</scope>
    <source>
        <strain evidence="13">Glennie</strain>
    </source>
</reference>
<dbReference type="InterPro" id="IPR011333">
    <property type="entry name" value="SKP1/BTB/POZ_sf"/>
</dbReference>
<proteinExistence type="inferred from homology"/>
<protein>
    <recommendedName>
        <fullName evidence="10">SH3KBP1-binding protein 1</fullName>
    </recommendedName>
</protein>
<comment type="similarity">
    <text evidence="2">Belongs to the KCTD3 family.</text>
</comment>
<dbReference type="InterPro" id="IPR003131">
    <property type="entry name" value="T1-type_BTB"/>
</dbReference>
<feature type="domain" description="BTB" evidence="12">
    <location>
        <begin position="33"/>
        <end position="132"/>
    </location>
</feature>
<accession>A0A6I8P6T6</accession>
<gene>
    <name evidence="13" type="primary">SHKBP1</name>
</gene>
<dbReference type="Bgee" id="ENSOANG00000043468">
    <property type="expression patterns" value="Expressed in testis and 7 other cell types or tissues"/>
</dbReference>
<dbReference type="Proteomes" id="UP000002279">
    <property type="component" value="Chromosome 5"/>
</dbReference>
<comment type="function">
    <text evidence="8">Inhibits CBL-SH3KBP1 complex mediated down-regulation of EGFR signaling by sequestration of SH3KBP1. Binds to SH3KBP1 and prevents its interaction with CBL and inhibits translocation of SH3KBP1 to EGFR containing vesicles upon EGF stimulation.</text>
</comment>
<comment type="subunit">
    <text evidence="9">Monomer. Interacts with CUL3; interaction is direct and forms a 5:5 heterodecamer. Interacts (via PXXXPR motifs) with SH3KBP1 (via SH3 domains). Directly interacts with cathepsin B/CTSB.</text>
</comment>
<comment type="subcellular location">
    <subcellularLocation>
        <location evidence="1">Lysosome</location>
    </subcellularLocation>
</comment>
<evidence type="ECO:0000256" key="9">
    <source>
        <dbReference type="ARBA" id="ARBA00062205"/>
    </source>
</evidence>
<dbReference type="Ensembl" id="ENSOANT00000053426.1">
    <property type="protein sequence ID" value="ENSOANP00000048101.1"/>
    <property type="gene ID" value="ENSOANG00000043468.1"/>
</dbReference>
<evidence type="ECO:0000259" key="12">
    <source>
        <dbReference type="SMART" id="SM00225"/>
    </source>
</evidence>